<dbReference type="RefSeq" id="WP_010602679.1">
    <property type="nucleotide sequence ID" value="NZ_JAPJUH010000007.1"/>
</dbReference>
<comment type="caution">
    <text evidence="1">The sequence shown here is derived from an EMBL/GenBank/DDBJ whole genome shotgun (WGS) entry which is preliminary data.</text>
</comment>
<keyword evidence="2" id="KW-1185">Reference proteome</keyword>
<dbReference type="AlphaFoldDB" id="A0A9X3DN29"/>
<name>A0A9X3DN29_9SPHI</name>
<proteinExistence type="predicted"/>
<dbReference type="Proteomes" id="UP001142592">
    <property type="component" value="Unassembled WGS sequence"/>
</dbReference>
<sequence>MIKLHYLHEDPTQELGFSAYLLLQEENHHSFLILNDDEILGQIDLSNGHWRNLADQKLDEEFVKSISKFIMAQQFLHLPKLIKNRWKDFVAEVVVQSESNYLIVTKADIDFETFEKIFSDFVPQLIKEEWPITFKVYDAGFNQEFELRV</sequence>
<gene>
    <name evidence="1" type="ORF">OQZ29_20950</name>
</gene>
<reference evidence="1" key="1">
    <citation type="submission" date="2022-11" db="EMBL/GenBank/DDBJ databases">
        <authorList>
            <person name="Graham C."/>
            <person name="Newman J.D."/>
        </authorList>
    </citation>
    <scope>NUCLEOTIDE SEQUENCE</scope>
    <source>
        <strain evidence="1">DSM 19486</strain>
    </source>
</reference>
<dbReference type="EMBL" id="JAPJUH010000007">
    <property type="protein sequence ID" value="MCX3267243.1"/>
    <property type="molecule type" value="Genomic_DNA"/>
</dbReference>
<accession>A0A9X3DN29</accession>
<evidence type="ECO:0000313" key="2">
    <source>
        <dbReference type="Proteomes" id="UP001142592"/>
    </source>
</evidence>
<evidence type="ECO:0000313" key="1">
    <source>
        <dbReference type="EMBL" id="MCX3267243.1"/>
    </source>
</evidence>
<protein>
    <submittedName>
        <fullName evidence="1">Uncharacterized protein</fullName>
    </submittedName>
</protein>
<organism evidence="1 2">
    <name type="scientific">Pedobacter agri</name>
    <dbReference type="NCBI Taxonomy" id="454586"/>
    <lineage>
        <taxon>Bacteria</taxon>
        <taxon>Pseudomonadati</taxon>
        <taxon>Bacteroidota</taxon>
        <taxon>Sphingobacteriia</taxon>
        <taxon>Sphingobacteriales</taxon>
        <taxon>Sphingobacteriaceae</taxon>
        <taxon>Pedobacter</taxon>
    </lineage>
</organism>